<keyword evidence="2" id="KW-0812">Transmembrane</keyword>
<dbReference type="EMBL" id="CAKOFQ010008038">
    <property type="protein sequence ID" value="CAH2011139.1"/>
    <property type="molecule type" value="Genomic_DNA"/>
</dbReference>
<evidence type="ECO:0000313" key="4">
    <source>
        <dbReference type="Proteomes" id="UP001152888"/>
    </source>
</evidence>
<protein>
    <submittedName>
        <fullName evidence="3">Uncharacterized protein</fullName>
    </submittedName>
</protein>
<dbReference type="AlphaFoldDB" id="A0A9P0MG07"/>
<reference evidence="3" key="1">
    <citation type="submission" date="2022-03" db="EMBL/GenBank/DDBJ databases">
        <authorList>
            <person name="Sayadi A."/>
        </authorList>
    </citation>
    <scope>NUCLEOTIDE SEQUENCE</scope>
</reference>
<dbReference type="Proteomes" id="UP001152888">
    <property type="component" value="Unassembled WGS sequence"/>
</dbReference>
<evidence type="ECO:0000256" key="1">
    <source>
        <dbReference type="SAM" id="MobiDB-lite"/>
    </source>
</evidence>
<sequence>MCKQIIPPNRVIVTNNLLGSFLESPPAPARKGKRNIERFPFAITSERYQEMFRKKEVLKKQQEEEKENRKRKKQEKRNEKQGKSNNSQTATQCSACLKVIRSGELQSDDYKRYYHQKCVPQSHERNTPSDDDLYIYHSCYRLSDSDQDCEDIDDQEVDELYEQYNQAKKHFTNDYTTLYKTRPINDAFNNYIFFAYVQIIIVSVNSAKLFLNMF</sequence>
<name>A0A9P0MG07_ACAOB</name>
<keyword evidence="4" id="KW-1185">Reference proteome</keyword>
<keyword evidence="2" id="KW-1133">Transmembrane helix</keyword>
<dbReference type="OrthoDB" id="6780940at2759"/>
<comment type="caution">
    <text evidence="3">The sequence shown here is derived from an EMBL/GenBank/DDBJ whole genome shotgun (WGS) entry which is preliminary data.</text>
</comment>
<feature type="region of interest" description="Disordered" evidence="1">
    <location>
        <begin position="59"/>
        <end position="87"/>
    </location>
</feature>
<feature type="transmembrane region" description="Helical" evidence="2">
    <location>
        <begin position="191"/>
        <end position="211"/>
    </location>
</feature>
<evidence type="ECO:0000313" key="3">
    <source>
        <dbReference type="EMBL" id="CAH2011139.1"/>
    </source>
</evidence>
<proteinExistence type="predicted"/>
<evidence type="ECO:0000256" key="2">
    <source>
        <dbReference type="SAM" id="Phobius"/>
    </source>
</evidence>
<gene>
    <name evidence="3" type="ORF">ACAOBT_LOCUS31989</name>
</gene>
<organism evidence="3 4">
    <name type="scientific">Acanthoscelides obtectus</name>
    <name type="common">Bean weevil</name>
    <name type="synonym">Bruchus obtectus</name>
    <dbReference type="NCBI Taxonomy" id="200917"/>
    <lineage>
        <taxon>Eukaryota</taxon>
        <taxon>Metazoa</taxon>
        <taxon>Ecdysozoa</taxon>
        <taxon>Arthropoda</taxon>
        <taxon>Hexapoda</taxon>
        <taxon>Insecta</taxon>
        <taxon>Pterygota</taxon>
        <taxon>Neoptera</taxon>
        <taxon>Endopterygota</taxon>
        <taxon>Coleoptera</taxon>
        <taxon>Polyphaga</taxon>
        <taxon>Cucujiformia</taxon>
        <taxon>Chrysomeloidea</taxon>
        <taxon>Chrysomelidae</taxon>
        <taxon>Bruchinae</taxon>
        <taxon>Bruchini</taxon>
        <taxon>Acanthoscelides</taxon>
    </lineage>
</organism>
<feature type="compositionally biased region" description="Basic and acidic residues" evidence="1">
    <location>
        <begin position="59"/>
        <end position="68"/>
    </location>
</feature>
<accession>A0A9P0MG07</accession>
<keyword evidence="2" id="KW-0472">Membrane</keyword>